<evidence type="ECO:0000313" key="4">
    <source>
        <dbReference type="Ensembl" id="ENSLAFP00000021566.1"/>
    </source>
</evidence>
<keyword evidence="1" id="KW-0677">Repeat</keyword>
<name>G3U158_LOXAF</name>
<evidence type="ECO:0000256" key="1">
    <source>
        <dbReference type="ARBA" id="ARBA00022737"/>
    </source>
</evidence>
<evidence type="ECO:0000256" key="3">
    <source>
        <dbReference type="PROSITE-ProRule" id="PRU00023"/>
    </source>
</evidence>
<reference evidence="4" key="2">
    <citation type="submission" date="2025-08" db="UniProtKB">
        <authorList>
            <consortium name="Ensembl"/>
        </authorList>
    </citation>
    <scope>IDENTIFICATION</scope>
    <source>
        <strain evidence="4">Isolate ISIS603380</strain>
    </source>
</reference>
<dbReference type="PANTHER" id="PTHR24171:SF8">
    <property type="entry name" value="BRCA1-ASSOCIATED RING DOMAIN PROTEIN 1"/>
    <property type="match status" value="1"/>
</dbReference>
<keyword evidence="2 3" id="KW-0040">ANK repeat</keyword>
<dbReference type="PANTHER" id="PTHR24171">
    <property type="entry name" value="ANKYRIN REPEAT DOMAIN-CONTAINING PROTEIN 39-RELATED"/>
    <property type="match status" value="1"/>
</dbReference>
<dbReference type="GO" id="GO:0031436">
    <property type="term" value="C:BRCA1-BARD1 complex"/>
    <property type="evidence" value="ECO:0007669"/>
    <property type="project" value="TreeGrafter"/>
</dbReference>
<proteinExistence type="predicted"/>
<organism evidence="4 5">
    <name type="scientific">Loxodonta africana</name>
    <name type="common">African elephant</name>
    <dbReference type="NCBI Taxonomy" id="9785"/>
    <lineage>
        <taxon>Eukaryota</taxon>
        <taxon>Metazoa</taxon>
        <taxon>Chordata</taxon>
        <taxon>Craniata</taxon>
        <taxon>Vertebrata</taxon>
        <taxon>Euteleostomi</taxon>
        <taxon>Mammalia</taxon>
        <taxon>Eutheria</taxon>
        <taxon>Afrotheria</taxon>
        <taxon>Proboscidea</taxon>
        <taxon>Elephantidae</taxon>
        <taxon>Loxodonta</taxon>
    </lineage>
</organism>
<dbReference type="SUPFAM" id="SSF48403">
    <property type="entry name" value="Ankyrin repeat"/>
    <property type="match status" value="1"/>
</dbReference>
<dbReference type="GO" id="GO:0085020">
    <property type="term" value="P:protein K6-linked ubiquitination"/>
    <property type="evidence" value="ECO:0007669"/>
    <property type="project" value="TreeGrafter"/>
</dbReference>
<reference evidence="4" key="3">
    <citation type="submission" date="2025-09" db="UniProtKB">
        <authorList>
            <consortium name="Ensembl"/>
        </authorList>
    </citation>
    <scope>IDENTIFICATION</scope>
    <source>
        <strain evidence="4">Isolate ISIS603380</strain>
    </source>
</reference>
<feature type="repeat" description="ANK" evidence="3">
    <location>
        <begin position="128"/>
        <end position="160"/>
    </location>
</feature>
<dbReference type="PROSITE" id="PS50088">
    <property type="entry name" value="ANK_REPEAT"/>
    <property type="match status" value="3"/>
</dbReference>
<dbReference type="PROSITE" id="PS50297">
    <property type="entry name" value="ANK_REP_REGION"/>
    <property type="match status" value="2"/>
</dbReference>
<sequence>MAAPGPCADGPCCSHHSAVPTVQQTLEEMDFERGPPAAGLWGPHGRRSVEVGVGPDGSAPDLGFFSTHYASRNGHYAVCQFLLESGAKCDAQTHGGATALHRASYCGHTEIARLLLSYGSDPQLTDDDGMTSLHKAAEKGHMDICSLLLQHSPALKAVRDQKARLACDLLPCNSDPQDLLAS</sequence>
<dbReference type="InterPro" id="IPR036770">
    <property type="entry name" value="Ankyrin_rpt-contain_sf"/>
</dbReference>
<feature type="repeat" description="ANK" evidence="3">
    <location>
        <begin position="95"/>
        <end position="127"/>
    </location>
</feature>
<dbReference type="AlphaFoldDB" id="G3U158"/>
<gene>
    <name evidence="4" type="primary">ANKRD39</name>
</gene>
<evidence type="ECO:0000313" key="5">
    <source>
        <dbReference type="Proteomes" id="UP000007646"/>
    </source>
</evidence>
<dbReference type="GO" id="GO:0004842">
    <property type="term" value="F:ubiquitin-protein transferase activity"/>
    <property type="evidence" value="ECO:0007669"/>
    <property type="project" value="TreeGrafter"/>
</dbReference>
<dbReference type="InterPro" id="IPR002110">
    <property type="entry name" value="Ankyrin_rpt"/>
</dbReference>
<dbReference type="GeneTree" id="ENSGT00940000160547"/>
<dbReference type="SMART" id="SM00248">
    <property type="entry name" value="ANK"/>
    <property type="match status" value="3"/>
</dbReference>
<dbReference type="Pfam" id="PF12796">
    <property type="entry name" value="Ank_2"/>
    <property type="match status" value="1"/>
</dbReference>
<accession>G3U158</accession>
<evidence type="ECO:0000256" key="2">
    <source>
        <dbReference type="ARBA" id="ARBA00023043"/>
    </source>
</evidence>
<dbReference type="Gene3D" id="1.25.40.20">
    <property type="entry name" value="Ankyrin repeat-containing domain"/>
    <property type="match status" value="1"/>
</dbReference>
<dbReference type="Ensembl" id="ENSLAFT00000026183.1">
    <property type="protein sequence ID" value="ENSLAFP00000021566.1"/>
    <property type="gene ID" value="ENSLAFG00000032430.1"/>
</dbReference>
<reference evidence="4 5" key="1">
    <citation type="submission" date="2009-06" db="EMBL/GenBank/DDBJ databases">
        <title>The Genome Sequence of Loxodonta africana (African elephant).</title>
        <authorList>
            <person name="Di Palma F."/>
            <person name="Heiman D."/>
            <person name="Young S."/>
            <person name="Johnson J."/>
            <person name="Lander E.S."/>
            <person name="Lindblad-Toh K."/>
        </authorList>
    </citation>
    <scope>NUCLEOTIDE SEQUENCE [LARGE SCALE GENOMIC DNA]</scope>
    <source>
        <strain evidence="4 5">Isolate ISIS603380</strain>
    </source>
</reference>
<dbReference type="GO" id="GO:0070531">
    <property type="term" value="C:BRCA1-A complex"/>
    <property type="evidence" value="ECO:0007669"/>
    <property type="project" value="TreeGrafter"/>
</dbReference>
<dbReference type="HOGENOM" id="CLU_000134_35_1_1"/>
<dbReference type="Proteomes" id="UP000007646">
    <property type="component" value="Unassembled WGS sequence"/>
</dbReference>
<protein>
    <submittedName>
        <fullName evidence="4">Ankyrin repeat domain 39</fullName>
    </submittedName>
</protein>
<keyword evidence="5" id="KW-1185">Reference proteome</keyword>
<feature type="repeat" description="ANK" evidence="3">
    <location>
        <begin position="62"/>
        <end position="94"/>
    </location>
</feature>